<reference evidence="2 3" key="1">
    <citation type="submission" date="2020-08" db="EMBL/GenBank/DDBJ databases">
        <title>Genomic Encyclopedia of Type Strains, Phase IV (KMG-IV): sequencing the most valuable type-strain genomes for metagenomic binning, comparative biology and taxonomic classification.</title>
        <authorList>
            <person name="Goeker M."/>
        </authorList>
    </citation>
    <scope>NUCLEOTIDE SEQUENCE [LARGE SCALE GENOMIC DNA]</scope>
    <source>
        <strain evidence="2 3">DSM 25897</strain>
    </source>
</reference>
<organism evidence="2 3">
    <name type="scientific">Rehaibacterium terrae</name>
    <dbReference type="NCBI Taxonomy" id="1341696"/>
    <lineage>
        <taxon>Bacteria</taxon>
        <taxon>Pseudomonadati</taxon>
        <taxon>Pseudomonadota</taxon>
        <taxon>Gammaproteobacteria</taxon>
        <taxon>Lysobacterales</taxon>
        <taxon>Lysobacteraceae</taxon>
        <taxon>Rehaibacterium</taxon>
    </lineage>
</organism>
<dbReference type="AlphaFoldDB" id="A0A7W7Y0Q7"/>
<evidence type="ECO:0000259" key="1">
    <source>
        <dbReference type="Pfam" id="PF02464"/>
    </source>
</evidence>
<protein>
    <submittedName>
        <fullName evidence="2">Nicotinamide-nucleotide amidase</fullName>
        <ecNumber evidence="2">3.5.1.42</ecNumber>
    </submittedName>
</protein>
<dbReference type="SUPFAM" id="SSF142433">
    <property type="entry name" value="CinA-like"/>
    <property type="match status" value="1"/>
</dbReference>
<accession>A0A7W7Y0Q7</accession>
<evidence type="ECO:0000313" key="2">
    <source>
        <dbReference type="EMBL" id="MBB5015748.1"/>
    </source>
</evidence>
<dbReference type="Proteomes" id="UP000519004">
    <property type="component" value="Unassembled WGS sequence"/>
</dbReference>
<gene>
    <name evidence="2" type="ORF">HNQ58_001656</name>
</gene>
<keyword evidence="2" id="KW-0378">Hydrolase</keyword>
<sequence>MDAATVPDDTTLHALAERVGRTLKAHHLMLVTAESCTGGWIAKTITDIPGCSDWFDCGLAAYSYEAKQALLGVRPETLMEHGAVSRETVLEMVSGALIHSGASVAVAVTGIAGPGGGTPDKPVGTVWIGWKRRGGYPVAELFHFDGDREAVRRQTVAAALRGLLDTVA</sequence>
<dbReference type="Pfam" id="PF02464">
    <property type="entry name" value="CinA"/>
    <property type="match status" value="1"/>
</dbReference>
<comment type="caution">
    <text evidence="2">The sequence shown here is derived from an EMBL/GenBank/DDBJ whole genome shotgun (WGS) entry which is preliminary data.</text>
</comment>
<dbReference type="InterPro" id="IPR008136">
    <property type="entry name" value="CinA_C"/>
</dbReference>
<dbReference type="EC" id="3.5.1.42" evidence="2"/>
<keyword evidence="3" id="KW-1185">Reference proteome</keyword>
<proteinExistence type="predicted"/>
<name>A0A7W7Y0Q7_9GAMM</name>
<feature type="domain" description="CinA C-terminal" evidence="1">
    <location>
        <begin position="14"/>
        <end position="166"/>
    </location>
</feature>
<dbReference type="InterPro" id="IPR036653">
    <property type="entry name" value="CinA-like_C"/>
</dbReference>
<dbReference type="EMBL" id="JACHHX010000010">
    <property type="protein sequence ID" value="MBB5015748.1"/>
    <property type="molecule type" value="Genomic_DNA"/>
</dbReference>
<dbReference type="GO" id="GO:0019159">
    <property type="term" value="F:nicotinamide-nucleotide amidase activity"/>
    <property type="evidence" value="ECO:0007669"/>
    <property type="project" value="UniProtKB-EC"/>
</dbReference>
<dbReference type="RefSeq" id="WP_183948420.1">
    <property type="nucleotide sequence ID" value="NZ_JACHHX010000010.1"/>
</dbReference>
<dbReference type="Gene3D" id="3.90.950.20">
    <property type="entry name" value="CinA-like"/>
    <property type="match status" value="1"/>
</dbReference>
<evidence type="ECO:0000313" key="3">
    <source>
        <dbReference type="Proteomes" id="UP000519004"/>
    </source>
</evidence>
<dbReference type="NCBIfam" id="TIGR00199">
    <property type="entry name" value="PncC_domain"/>
    <property type="match status" value="1"/>
</dbReference>